<keyword evidence="1" id="KW-0472">Membrane</keyword>
<keyword evidence="1" id="KW-0812">Transmembrane</keyword>
<accession>A0A8S1Q9G3</accession>
<feature type="transmembrane region" description="Helical" evidence="1">
    <location>
        <begin position="198"/>
        <end position="231"/>
    </location>
</feature>
<dbReference type="AlphaFoldDB" id="A0A8S1Q9G3"/>
<dbReference type="EMBL" id="CAJJDM010000155">
    <property type="protein sequence ID" value="CAD8112262.1"/>
    <property type="molecule type" value="Genomic_DNA"/>
</dbReference>
<gene>
    <name evidence="2" type="ORF">PPRIM_AZ9-3.1.T1500116</name>
</gene>
<reference evidence="2" key="1">
    <citation type="submission" date="2021-01" db="EMBL/GenBank/DDBJ databases">
        <authorList>
            <consortium name="Genoscope - CEA"/>
            <person name="William W."/>
        </authorList>
    </citation>
    <scope>NUCLEOTIDE SEQUENCE</scope>
</reference>
<dbReference type="PANTHER" id="PTHR38934">
    <property type="entry name" value="HYPHALLY REGULATED CELL WALL PROTEIN 1"/>
    <property type="match status" value="1"/>
</dbReference>
<evidence type="ECO:0008006" key="4">
    <source>
        <dbReference type="Google" id="ProtNLM"/>
    </source>
</evidence>
<proteinExistence type="predicted"/>
<keyword evidence="1" id="KW-1133">Transmembrane helix</keyword>
<comment type="caution">
    <text evidence="2">The sequence shown here is derived from an EMBL/GenBank/DDBJ whole genome shotgun (WGS) entry which is preliminary data.</text>
</comment>
<dbReference type="PANTHER" id="PTHR38934:SF6">
    <property type="entry name" value="CHROMOSOME UNDETERMINED SCAFFOLD_176, WHOLE GENOME SHOTGUN SEQUENCE"/>
    <property type="match status" value="1"/>
</dbReference>
<sequence length="439" mass="52290">MKYYLSQSNNTYDLKLNSEYQFKILCNTINIIIDNMDIQDYNYNQTQVEVLTCSLKFDFKKSIYNFNTIHAKLLYTNSINRILSENDRSILYDITLNEYIVLNNNEESQQEYIQSAQDSFSLIPISIVLNLFNYLWTVLEILSWINNFYFLNVNYPFNVELDFSSSNCSNLIGFPTYQGLNQTDCNYYFEAPKRFKDIGIYLVFINIQVPFMFLLSSIIIFLINYLLYSFFSLLNDALKIKIPIKKEKHFSIFNISIKKQNSQSIMTTQNPYLKYITNLLIQNSVHLLNQFKQTISLFLFDITLAILLQLSYSNNNSNIIVGLNQFFFQIFSFKLKQTLLGDIWIYRIIDFIIFIRKTQILKNSFGYNYQFFGQINKIFQIFFMVNPLMYVTLCQISSFFVSFTYYITIPIISRRNIQWSQYQIFVQVPLYKQLFHLLL</sequence>
<name>A0A8S1Q9G3_PARPR</name>
<dbReference type="Proteomes" id="UP000688137">
    <property type="component" value="Unassembled WGS sequence"/>
</dbReference>
<organism evidence="2 3">
    <name type="scientific">Paramecium primaurelia</name>
    <dbReference type="NCBI Taxonomy" id="5886"/>
    <lineage>
        <taxon>Eukaryota</taxon>
        <taxon>Sar</taxon>
        <taxon>Alveolata</taxon>
        <taxon>Ciliophora</taxon>
        <taxon>Intramacronucleata</taxon>
        <taxon>Oligohymenophorea</taxon>
        <taxon>Peniculida</taxon>
        <taxon>Parameciidae</taxon>
        <taxon>Paramecium</taxon>
    </lineage>
</organism>
<dbReference type="OMA" id="EYIQSAQ"/>
<evidence type="ECO:0000313" key="2">
    <source>
        <dbReference type="EMBL" id="CAD8112262.1"/>
    </source>
</evidence>
<evidence type="ECO:0000313" key="3">
    <source>
        <dbReference type="Proteomes" id="UP000688137"/>
    </source>
</evidence>
<keyword evidence="3" id="KW-1185">Reference proteome</keyword>
<evidence type="ECO:0000256" key="1">
    <source>
        <dbReference type="SAM" id="Phobius"/>
    </source>
</evidence>
<protein>
    <recommendedName>
        <fullName evidence="4">Transmembrane protein</fullName>
    </recommendedName>
</protein>
<feature type="transmembrane region" description="Helical" evidence="1">
    <location>
        <begin position="388"/>
        <end position="408"/>
    </location>
</feature>